<reference evidence="4" key="1">
    <citation type="submission" date="2023-05" db="EMBL/GenBank/DDBJ databases">
        <title>Genome and transcriptome analyses reveal genes involved in the formation of fine ridges on petal epidermal cells in Hibiscus trionum.</title>
        <authorList>
            <person name="Koshimizu S."/>
            <person name="Masuda S."/>
            <person name="Ishii T."/>
            <person name="Shirasu K."/>
            <person name="Hoshino A."/>
            <person name="Arita M."/>
        </authorList>
    </citation>
    <scope>NUCLEOTIDE SEQUENCE</scope>
    <source>
        <strain evidence="4">Hamamatsu line</strain>
    </source>
</reference>
<dbReference type="AlphaFoldDB" id="A0A9W7HIU5"/>
<dbReference type="PANTHER" id="PTHR47941">
    <property type="entry name" value="PENTATRICOPEPTIDE REPEAT-CONTAINING PROTEIN 3, MITOCHONDRIAL"/>
    <property type="match status" value="1"/>
</dbReference>
<dbReference type="Pfam" id="PF01535">
    <property type="entry name" value="PPR"/>
    <property type="match status" value="1"/>
</dbReference>
<comment type="similarity">
    <text evidence="1">Belongs to the PPR family. P subfamily.</text>
</comment>
<dbReference type="InterPro" id="IPR002885">
    <property type="entry name" value="PPR_rpt"/>
</dbReference>
<organism evidence="4 5">
    <name type="scientific">Hibiscus trionum</name>
    <name type="common">Flower of an hour</name>
    <dbReference type="NCBI Taxonomy" id="183268"/>
    <lineage>
        <taxon>Eukaryota</taxon>
        <taxon>Viridiplantae</taxon>
        <taxon>Streptophyta</taxon>
        <taxon>Embryophyta</taxon>
        <taxon>Tracheophyta</taxon>
        <taxon>Spermatophyta</taxon>
        <taxon>Magnoliopsida</taxon>
        <taxon>eudicotyledons</taxon>
        <taxon>Gunneridae</taxon>
        <taxon>Pentapetalae</taxon>
        <taxon>rosids</taxon>
        <taxon>malvids</taxon>
        <taxon>Malvales</taxon>
        <taxon>Malvaceae</taxon>
        <taxon>Malvoideae</taxon>
        <taxon>Hibiscus</taxon>
    </lineage>
</organism>
<feature type="repeat" description="PPR" evidence="3">
    <location>
        <begin position="154"/>
        <end position="188"/>
    </location>
</feature>
<evidence type="ECO:0008006" key="6">
    <source>
        <dbReference type="Google" id="ProtNLM"/>
    </source>
</evidence>
<comment type="caution">
    <text evidence="4">The sequence shown here is derived from an EMBL/GenBank/DDBJ whole genome shotgun (WGS) entry which is preliminary data.</text>
</comment>
<dbReference type="EMBL" id="BSYR01000015">
    <property type="protein sequence ID" value="GMI78202.1"/>
    <property type="molecule type" value="Genomic_DNA"/>
</dbReference>
<dbReference type="NCBIfam" id="TIGR00756">
    <property type="entry name" value="PPR"/>
    <property type="match status" value="3"/>
</dbReference>
<dbReference type="InterPro" id="IPR011990">
    <property type="entry name" value="TPR-like_helical_dom_sf"/>
</dbReference>
<feature type="repeat" description="PPR" evidence="3">
    <location>
        <begin position="224"/>
        <end position="258"/>
    </location>
</feature>
<proteinExistence type="inferred from homology"/>
<accession>A0A9W7HIU5</accession>
<feature type="repeat" description="PPR" evidence="3">
    <location>
        <begin position="189"/>
        <end position="223"/>
    </location>
</feature>
<evidence type="ECO:0000313" key="5">
    <source>
        <dbReference type="Proteomes" id="UP001165190"/>
    </source>
</evidence>
<keyword evidence="5" id="KW-1185">Reference proteome</keyword>
<name>A0A9W7HIU5_HIBTR</name>
<gene>
    <name evidence="4" type="ORF">HRI_001489500</name>
</gene>
<dbReference type="Proteomes" id="UP001165190">
    <property type="component" value="Unassembled WGS sequence"/>
</dbReference>
<protein>
    <recommendedName>
        <fullName evidence="6">Pentatricopeptide repeat-containing protein</fullName>
    </recommendedName>
</protein>
<keyword evidence="2" id="KW-0677">Repeat</keyword>
<evidence type="ECO:0000256" key="2">
    <source>
        <dbReference type="ARBA" id="ARBA00022737"/>
    </source>
</evidence>
<dbReference type="Pfam" id="PF13041">
    <property type="entry name" value="PPR_2"/>
    <property type="match status" value="2"/>
</dbReference>
<evidence type="ECO:0000256" key="1">
    <source>
        <dbReference type="ARBA" id="ARBA00007626"/>
    </source>
</evidence>
<evidence type="ECO:0000256" key="3">
    <source>
        <dbReference type="PROSITE-ProRule" id="PRU00708"/>
    </source>
</evidence>
<dbReference type="PROSITE" id="PS51375">
    <property type="entry name" value="PPR"/>
    <property type="match status" value="3"/>
</dbReference>
<dbReference type="Gene3D" id="1.25.40.10">
    <property type="entry name" value="Tetratricopeptide repeat domain"/>
    <property type="match status" value="2"/>
</dbReference>
<evidence type="ECO:0000313" key="4">
    <source>
        <dbReference type="EMBL" id="GMI78202.1"/>
    </source>
</evidence>
<sequence length="265" mass="30353">MLKLFPRKQSPFFPTKYTSNLCKIASFSPSPHHLNLTKDILNTRNPHQALKLFSSNANLLNPLKNLEPYSAMILVLTGAGLYADAGCLIKFLIEAIQSSLKPHRACHLIFNALNRLQTSKFTPNVFGSLIIAFSQMGLIEDALWVYRNIKTLPQMQACNALLHGLVKLDKFNSMWDLYKELLSRRFLPNVDTYGVLINCCCYQGDVLKARDLFYDVLMKGFPPNVVIYTTVIKFLCSEGKMLEAECMFRLIKEWHFLPNLYTYKL</sequence>
<dbReference type="OrthoDB" id="185373at2759"/>